<dbReference type="STRING" id="1210089.GCA_001613165_04103"/>
<gene>
    <name evidence="3" type="ORF">DFR68_101676</name>
</gene>
<dbReference type="AlphaFoldDB" id="A0A370HGE4"/>
<evidence type="ECO:0000259" key="2">
    <source>
        <dbReference type="Pfam" id="PF02470"/>
    </source>
</evidence>
<name>A0A370HGE4_9NOCA</name>
<accession>A0A370HGE4</accession>
<proteinExistence type="predicted"/>
<dbReference type="PROSITE" id="PS51257">
    <property type="entry name" value="PROKAR_LIPOPROTEIN"/>
    <property type="match status" value="1"/>
</dbReference>
<evidence type="ECO:0000256" key="1">
    <source>
        <dbReference type="SAM" id="SignalP"/>
    </source>
</evidence>
<keyword evidence="4" id="KW-1185">Reference proteome</keyword>
<sequence>MKLSGPLSMVMLLVMTVACAAYLTVGVLDIDPRRDTNSVTVLVKSSGGLMPTSQVDLRGMRIGRVRQISTTPEGLAVRLELDGRYRVPADSEVRIANLSAAGEQFLDFRPQSSQGPYLRDGSVIPAGQVRVATTVSDALARLDGLNSQIDPEKVAGLANTLSAGFEGRDADLQNLTTALTMTARMLHDKRAQLTRLYSNVQTLGDNFAGTGPVFSTGATDVDQAIPDVLHVIRAFEDYSRAGEHVWDAPLGPLVDKIDQYIALLGPDLAHIATALKPATSVIKPLRVDAGSIVDLLSAMFPGGPARVTVEVPR</sequence>
<comment type="caution">
    <text evidence="3">The sequence shown here is derived from an EMBL/GenBank/DDBJ whole genome shotgun (WGS) entry which is preliminary data.</text>
</comment>
<dbReference type="RefSeq" id="WP_068021833.1">
    <property type="nucleotide sequence ID" value="NZ_QQAZ01000001.1"/>
</dbReference>
<evidence type="ECO:0000313" key="4">
    <source>
        <dbReference type="Proteomes" id="UP000255355"/>
    </source>
</evidence>
<dbReference type="GO" id="GO:0005576">
    <property type="term" value="C:extracellular region"/>
    <property type="evidence" value="ECO:0007669"/>
    <property type="project" value="TreeGrafter"/>
</dbReference>
<feature type="signal peptide" evidence="1">
    <location>
        <begin position="1"/>
        <end position="20"/>
    </location>
</feature>
<dbReference type="InterPro" id="IPR003399">
    <property type="entry name" value="Mce/MlaD"/>
</dbReference>
<dbReference type="Proteomes" id="UP000255355">
    <property type="component" value="Unassembled WGS sequence"/>
</dbReference>
<dbReference type="PANTHER" id="PTHR33371">
    <property type="entry name" value="INTERMEMBRANE PHOSPHOLIPID TRANSPORT SYSTEM BINDING PROTEIN MLAD-RELATED"/>
    <property type="match status" value="1"/>
</dbReference>
<dbReference type="OrthoDB" id="4371474at2"/>
<dbReference type="EMBL" id="QQAZ01000001">
    <property type="protein sequence ID" value="RDI55840.1"/>
    <property type="molecule type" value="Genomic_DNA"/>
</dbReference>
<evidence type="ECO:0000313" key="3">
    <source>
        <dbReference type="EMBL" id="RDI55840.1"/>
    </source>
</evidence>
<feature type="chain" id="PRO_5017050560" evidence="1">
    <location>
        <begin position="21"/>
        <end position="313"/>
    </location>
</feature>
<dbReference type="PANTHER" id="PTHR33371:SF16">
    <property type="entry name" value="MCE-FAMILY PROTEIN MCE3F"/>
    <property type="match status" value="1"/>
</dbReference>
<dbReference type="InterPro" id="IPR052336">
    <property type="entry name" value="MlaD_Phospholipid_Transporter"/>
</dbReference>
<keyword evidence="1" id="KW-0732">Signal</keyword>
<protein>
    <submittedName>
        <fullName evidence="3">Phospholipid/cholesterol/gamma-HCH transport system substrate-binding protein</fullName>
    </submittedName>
</protein>
<feature type="domain" description="Mce/MlaD" evidence="2">
    <location>
        <begin position="36"/>
        <end position="110"/>
    </location>
</feature>
<dbReference type="Pfam" id="PF02470">
    <property type="entry name" value="MlaD"/>
    <property type="match status" value="1"/>
</dbReference>
<reference evidence="3 4" key="1">
    <citation type="submission" date="2018-07" db="EMBL/GenBank/DDBJ databases">
        <title>Genomic Encyclopedia of Type Strains, Phase IV (KMG-IV): sequencing the most valuable type-strain genomes for metagenomic binning, comparative biology and taxonomic classification.</title>
        <authorList>
            <person name="Goeker M."/>
        </authorList>
    </citation>
    <scope>NUCLEOTIDE SEQUENCE [LARGE SCALE GENOMIC DNA]</scope>
    <source>
        <strain evidence="3 4">DSM 44952</strain>
    </source>
</reference>
<organism evidence="3 4">
    <name type="scientific">Nocardia mexicana</name>
    <dbReference type="NCBI Taxonomy" id="279262"/>
    <lineage>
        <taxon>Bacteria</taxon>
        <taxon>Bacillati</taxon>
        <taxon>Actinomycetota</taxon>
        <taxon>Actinomycetes</taxon>
        <taxon>Mycobacteriales</taxon>
        <taxon>Nocardiaceae</taxon>
        <taxon>Nocardia</taxon>
    </lineage>
</organism>